<feature type="transmembrane region" description="Helical" evidence="7">
    <location>
        <begin position="84"/>
        <end position="104"/>
    </location>
</feature>
<gene>
    <name evidence="8" type="ORF">QWZ14_02545</name>
</gene>
<dbReference type="PANTHER" id="PTHR33452">
    <property type="entry name" value="OXIDOREDUCTASE CATD-RELATED"/>
    <property type="match status" value="1"/>
</dbReference>
<evidence type="ECO:0000256" key="1">
    <source>
        <dbReference type="ARBA" id="ARBA00004651"/>
    </source>
</evidence>
<proteinExistence type="inferred from homology"/>
<evidence type="ECO:0000256" key="6">
    <source>
        <dbReference type="ARBA" id="ARBA00023136"/>
    </source>
</evidence>
<dbReference type="EMBL" id="JAUFPN010000020">
    <property type="protein sequence ID" value="MDN3563257.1"/>
    <property type="molecule type" value="Genomic_DNA"/>
</dbReference>
<dbReference type="RefSeq" id="WP_290314995.1">
    <property type="nucleotide sequence ID" value="NZ_JAUFPN010000020.1"/>
</dbReference>
<dbReference type="Pfam" id="PF07681">
    <property type="entry name" value="DoxX"/>
    <property type="match status" value="1"/>
</dbReference>
<dbReference type="Proteomes" id="UP001529369">
    <property type="component" value="Unassembled WGS sequence"/>
</dbReference>
<organism evidence="8 9">
    <name type="scientific">Paeniroseomonas aquatica</name>
    <dbReference type="NCBI Taxonomy" id="373043"/>
    <lineage>
        <taxon>Bacteria</taxon>
        <taxon>Pseudomonadati</taxon>
        <taxon>Pseudomonadota</taxon>
        <taxon>Alphaproteobacteria</taxon>
        <taxon>Acetobacterales</taxon>
        <taxon>Acetobacteraceae</taxon>
        <taxon>Paeniroseomonas</taxon>
    </lineage>
</organism>
<reference evidence="9" key="1">
    <citation type="journal article" date="2019" name="Int. J. Syst. Evol. Microbiol.">
        <title>The Global Catalogue of Microorganisms (GCM) 10K type strain sequencing project: providing services to taxonomists for standard genome sequencing and annotation.</title>
        <authorList>
            <consortium name="The Broad Institute Genomics Platform"/>
            <consortium name="The Broad Institute Genome Sequencing Center for Infectious Disease"/>
            <person name="Wu L."/>
            <person name="Ma J."/>
        </authorList>
    </citation>
    <scope>NUCLEOTIDE SEQUENCE [LARGE SCALE GENOMIC DNA]</scope>
    <source>
        <strain evidence="9">CECT 7131</strain>
    </source>
</reference>
<evidence type="ECO:0000313" key="8">
    <source>
        <dbReference type="EMBL" id="MDN3563257.1"/>
    </source>
</evidence>
<comment type="similarity">
    <text evidence="2">Belongs to the DoxX family.</text>
</comment>
<keyword evidence="6 7" id="KW-0472">Membrane</keyword>
<keyword evidence="3" id="KW-1003">Cell membrane</keyword>
<accession>A0ABT8A0K4</accession>
<name>A0ABT8A0K4_9PROT</name>
<dbReference type="InterPro" id="IPR032808">
    <property type="entry name" value="DoxX"/>
</dbReference>
<evidence type="ECO:0000256" key="4">
    <source>
        <dbReference type="ARBA" id="ARBA00022692"/>
    </source>
</evidence>
<feature type="transmembrane region" description="Helical" evidence="7">
    <location>
        <begin position="59"/>
        <end position="78"/>
    </location>
</feature>
<evidence type="ECO:0000256" key="5">
    <source>
        <dbReference type="ARBA" id="ARBA00022989"/>
    </source>
</evidence>
<keyword evidence="9" id="KW-1185">Reference proteome</keyword>
<comment type="caution">
    <text evidence="8">The sequence shown here is derived from an EMBL/GenBank/DDBJ whole genome shotgun (WGS) entry which is preliminary data.</text>
</comment>
<sequence length="145" mass="15568">MSATSPTSPTPYSPGNTDLVLLIGRIALVLLFPISGYFKIMQWPGIVTLLTTQGAPLPMLGGMLAVAAETILPLLIILGLQTRWAAFGLILYTLGTNAIAHRFWEFTGGAQVGQIFSFFKNIAMCGGFLILAWTGPGRYAVQPRP</sequence>
<keyword evidence="5 7" id="KW-1133">Transmembrane helix</keyword>
<dbReference type="InterPro" id="IPR051907">
    <property type="entry name" value="DoxX-like_oxidoreductase"/>
</dbReference>
<comment type="subcellular location">
    <subcellularLocation>
        <location evidence="1">Cell membrane</location>
        <topology evidence="1">Multi-pass membrane protein</topology>
    </subcellularLocation>
</comment>
<keyword evidence="4 7" id="KW-0812">Transmembrane</keyword>
<evidence type="ECO:0000256" key="3">
    <source>
        <dbReference type="ARBA" id="ARBA00022475"/>
    </source>
</evidence>
<evidence type="ECO:0000256" key="7">
    <source>
        <dbReference type="SAM" id="Phobius"/>
    </source>
</evidence>
<dbReference type="PANTHER" id="PTHR33452:SF1">
    <property type="entry name" value="INNER MEMBRANE PROTEIN YPHA-RELATED"/>
    <property type="match status" value="1"/>
</dbReference>
<feature type="transmembrane region" description="Helical" evidence="7">
    <location>
        <begin position="20"/>
        <end position="38"/>
    </location>
</feature>
<evidence type="ECO:0000313" key="9">
    <source>
        <dbReference type="Proteomes" id="UP001529369"/>
    </source>
</evidence>
<evidence type="ECO:0000256" key="2">
    <source>
        <dbReference type="ARBA" id="ARBA00006679"/>
    </source>
</evidence>
<protein>
    <submittedName>
        <fullName evidence="8">DoxX family protein</fullName>
    </submittedName>
</protein>
<feature type="transmembrane region" description="Helical" evidence="7">
    <location>
        <begin position="116"/>
        <end position="135"/>
    </location>
</feature>